<feature type="region of interest" description="Disordered" evidence="1">
    <location>
        <begin position="1"/>
        <end position="61"/>
    </location>
</feature>
<name>A0A4R2BK44_9BACI</name>
<sequence>MKQKNKFPEHSPGRDPLKQPLMSTGTTEPGFDKNTNDKQKAEAPKIGETLIGDDGITGRIR</sequence>
<dbReference type="AlphaFoldDB" id="A0A4R2BK44"/>
<protein>
    <submittedName>
        <fullName evidence="2">Uncharacterized protein</fullName>
    </submittedName>
</protein>
<accession>A0A4R2BK44</accession>
<comment type="caution">
    <text evidence="2">The sequence shown here is derived from an EMBL/GenBank/DDBJ whole genome shotgun (WGS) entry which is preliminary data.</text>
</comment>
<gene>
    <name evidence="2" type="ORF">EV146_102306</name>
</gene>
<keyword evidence="3" id="KW-1185">Reference proteome</keyword>
<proteinExistence type="predicted"/>
<organism evidence="2 3">
    <name type="scientific">Mesobacillus foraminis</name>
    <dbReference type="NCBI Taxonomy" id="279826"/>
    <lineage>
        <taxon>Bacteria</taxon>
        <taxon>Bacillati</taxon>
        <taxon>Bacillota</taxon>
        <taxon>Bacilli</taxon>
        <taxon>Bacillales</taxon>
        <taxon>Bacillaceae</taxon>
        <taxon>Mesobacillus</taxon>
    </lineage>
</organism>
<dbReference type="Proteomes" id="UP000295689">
    <property type="component" value="Unassembled WGS sequence"/>
</dbReference>
<dbReference type="EMBL" id="SLVV01000002">
    <property type="protein sequence ID" value="TCN27356.1"/>
    <property type="molecule type" value="Genomic_DNA"/>
</dbReference>
<reference evidence="2 3" key="1">
    <citation type="journal article" date="2015" name="Stand. Genomic Sci.">
        <title>Genomic Encyclopedia of Bacterial and Archaeal Type Strains, Phase III: the genomes of soil and plant-associated and newly described type strains.</title>
        <authorList>
            <person name="Whitman W.B."/>
            <person name="Woyke T."/>
            <person name="Klenk H.P."/>
            <person name="Zhou Y."/>
            <person name="Lilburn T.G."/>
            <person name="Beck B.J."/>
            <person name="De Vos P."/>
            <person name="Vandamme P."/>
            <person name="Eisen J.A."/>
            <person name="Garrity G."/>
            <person name="Hugenholtz P."/>
            <person name="Kyrpides N.C."/>
        </authorList>
    </citation>
    <scope>NUCLEOTIDE SEQUENCE [LARGE SCALE GENOMIC DNA]</scope>
    <source>
        <strain evidence="2 3">CV53</strain>
    </source>
</reference>
<dbReference type="RefSeq" id="WP_132002112.1">
    <property type="nucleotide sequence ID" value="NZ_JABUHM010000001.1"/>
</dbReference>
<feature type="compositionally biased region" description="Basic and acidic residues" evidence="1">
    <location>
        <begin position="1"/>
        <end position="17"/>
    </location>
</feature>
<evidence type="ECO:0000256" key="1">
    <source>
        <dbReference type="SAM" id="MobiDB-lite"/>
    </source>
</evidence>
<feature type="compositionally biased region" description="Basic and acidic residues" evidence="1">
    <location>
        <begin position="30"/>
        <end position="45"/>
    </location>
</feature>
<evidence type="ECO:0000313" key="3">
    <source>
        <dbReference type="Proteomes" id="UP000295689"/>
    </source>
</evidence>
<evidence type="ECO:0000313" key="2">
    <source>
        <dbReference type="EMBL" id="TCN27356.1"/>
    </source>
</evidence>